<gene>
    <name evidence="1" type="ORF">RFI_07326</name>
</gene>
<accession>X6NV73</accession>
<evidence type="ECO:0000313" key="2">
    <source>
        <dbReference type="Proteomes" id="UP000023152"/>
    </source>
</evidence>
<proteinExistence type="predicted"/>
<keyword evidence="2" id="KW-1185">Reference proteome</keyword>
<dbReference type="EMBL" id="ASPP01005844">
    <property type="protein sequence ID" value="ETO29793.1"/>
    <property type="molecule type" value="Genomic_DNA"/>
</dbReference>
<evidence type="ECO:0000313" key="1">
    <source>
        <dbReference type="EMBL" id="ETO29793.1"/>
    </source>
</evidence>
<name>X6NV73_RETFI</name>
<protein>
    <submittedName>
        <fullName evidence="1">Uncharacterized protein</fullName>
    </submittedName>
</protein>
<sequence length="185" mass="21415">MRYLRPTSVDENNIMLQCIQASDDNNGLFRDKILILAFNNPHCIQSYLINSITKVLFKKNTYFFLLTSFFAKRGYVADGHQQCRNEPTVSEAKKVEIVVDNPISSSLLLPTTQTPKIRIDKDFHNTTEESTSLSESTENLTTDKKICPDFNADLLYREAKVKRKEKMIQKHRTMIAKELKDLQHK</sequence>
<dbReference type="Proteomes" id="UP000023152">
    <property type="component" value="Unassembled WGS sequence"/>
</dbReference>
<dbReference type="AlphaFoldDB" id="X6NV73"/>
<comment type="caution">
    <text evidence="1">The sequence shown here is derived from an EMBL/GenBank/DDBJ whole genome shotgun (WGS) entry which is preliminary data.</text>
</comment>
<reference evidence="1 2" key="1">
    <citation type="journal article" date="2013" name="Curr. Biol.">
        <title>The Genome of the Foraminiferan Reticulomyxa filosa.</title>
        <authorList>
            <person name="Glockner G."/>
            <person name="Hulsmann N."/>
            <person name="Schleicher M."/>
            <person name="Noegel A.A."/>
            <person name="Eichinger L."/>
            <person name="Gallinger C."/>
            <person name="Pawlowski J."/>
            <person name="Sierra R."/>
            <person name="Euteneuer U."/>
            <person name="Pillet L."/>
            <person name="Moustafa A."/>
            <person name="Platzer M."/>
            <person name="Groth M."/>
            <person name="Szafranski K."/>
            <person name="Schliwa M."/>
        </authorList>
    </citation>
    <scope>NUCLEOTIDE SEQUENCE [LARGE SCALE GENOMIC DNA]</scope>
</reference>
<organism evidence="1 2">
    <name type="scientific">Reticulomyxa filosa</name>
    <dbReference type="NCBI Taxonomy" id="46433"/>
    <lineage>
        <taxon>Eukaryota</taxon>
        <taxon>Sar</taxon>
        <taxon>Rhizaria</taxon>
        <taxon>Retaria</taxon>
        <taxon>Foraminifera</taxon>
        <taxon>Monothalamids</taxon>
        <taxon>Reticulomyxidae</taxon>
        <taxon>Reticulomyxa</taxon>
    </lineage>
</organism>